<reference evidence="17 18" key="1">
    <citation type="submission" date="2017-02" db="EMBL/GenBank/DDBJ databases">
        <authorList>
            <person name="Peterson S.W."/>
        </authorList>
    </citation>
    <scope>NUCLEOTIDE SEQUENCE [LARGE SCALE GENOMIC DNA]</scope>
    <source>
        <strain evidence="17 18">VKM Ac-2059</strain>
    </source>
</reference>
<keyword evidence="9" id="KW-0598">Phosphotransferase system</keyword>
<dbReference type="PANTHER" id="PTHR46244">
    <property type="entry name" value="PHOSPHOENOLPYRUVATE-PROTEIN PHOSPHOTRANSFERASE"/>
    <property type="match status" value="1"/>
</dbReference>
<comment type="similarity">
    <text evidence="2 9">Belongs to the PEP-utilizing enzyme family.</text>
</comment>
<dbReference type="GO" id="GO:0016301">
    <property type="term" value="F:kinase activity"/>
    <property type="evidence" value="ECO:0007669"/>
    <property type="project" value="UniProtKB-KW"/>
</dbReference>
<evidence type="ECO:0000259" key="15">
    <source>
        <dbReference type="Pfam" id="PF02896"/>
    </source>
</evidence>
<evidence type="ECO:0000256" key="9">
    <source>
        <dbReference type="PIRNR" id="PIRNR000732"/>
    </source>
</evidence>
<dbReference type="Pfam" id="PF00391">
    <property type="entry name" value="PEP-utilizers"/>
    <property type="match status" value="1"/>
</dbReference>
<feature type="binding site" evidence="12">
    <location>
        <position position="431"/>
    </location>
    <ligand>
        <name>Mg(2+)</name>
        <dbReference type="ChEBI" id="CHEBI:18420"/>
    </ligand>
</feature>
<dbReference type="InterPro" id="IPR008731">
    <property type="entry name" value="PTS_EIN"/>
</dbReference>
<dbReference type="EMBL" id="FUZP01000001">
    <property type="protein sequence ID" value="SKC53202.1"/>
    <property type="molecule type" value="Genomic_DNA"/>
</dbReference>
<keyword evidence="9" id="KW-0813">Transport</keyword>
<dbReference type="Gene3D" id="3.20.20.60">
    <property type="entry name" value="Phosphoenolpyruvate-binding domains"/>
    <property type="match status" value="1"/>
</dbReference>
<feature type="domain" description="Phosphotransferase system enzyme I N-terminal" evidence="16">
    <location>
        <begin position="23"/>
        <end position="142"/>
    </location>
</feature>
<keyword evidence="7 9" id="KW-0460">Magnesium</keyword>
<keyword evidence="5 9" id="KW-0479">Metal-binding</keyword>
<comment type="cofactor">
    <cofactor evidence="1 9 12">
        <name>Mg(2+)</name>
        <dbReference type="ChEBI" id="CHEBI:18420"/>
    </cofactor>
</comment>
<feature type="binding site" evidence="11">
    <location>
        <position position="306"/>
    </location>
    <ligand>
        <name>phosphoenolpyruvate</name>
        <dbReference type="ChEBI" id="CHEBI:58702"/>
    </ligand>
</feature>
<evidence type="ECO:0000256" key="13">
    <source>
        <dbReference type="SAM" id="MobiDB-lite"/>
    </source>
</evidence>
<dbReference type="PANTHER" id="PTHR46244:SF3">
    <property type="entry name" value="PHOSPHOENOLPYRUVATE-PROTEIN PHOSPHOTRANSFERASE"/>
    <property type="match status" value="1"/>
</dbReference>
<dbReference type="PIRSF" id="PIRSF000732">
    <property type="entry name" value="PTS_enzyme_I"/>
    <property type="match status" value="1"/>
</dbReference>
<sequence length="603" mass="61532">MSNTSIPSTASAPDAPAASSDITGVGVSPGRVIGRVARMAPPVEAPDPAEKAAPGRSIDDEYARITDAAAVVQAELTARAETVSGDARDVLEATALMASDPTLAKAAKKLLDDGRSAERAVWEAGTSIAEQFAALGGYMGERAQDVYDVRARLVAALRGVSAPGLPNPGHPYVLVAVDLAPADTATLDPAQVIALVTSDGGPQSHTAILARALGIPAVVAAPQATTLVDGVEVYVDGTRGRVIPDPSDAERADADLAARQSEALVPFDGTGRLSDGHEVALLANIGGVKDAAAAVDANAQGVGLFRTEFLFLGRDTEPSVEEQVSDYRAVFAAFPGKKVVLRTLDAGADKPLAFLTNDDEPNPALGIRGYRTSLEKRQVLVNQLRAIQTAREAENADVWVMAPMIATADEAADFVGLCREAGLPTNGVMIEVPSAALTAAHIFATADFVSLGTNDLTQYTMAADRQLGSLSALNDPWQPAVLQLVQHVGQAGRAAVSTEAGAGSAPGVDGGTATASASAATGKPVGVCGEAAADPALAVVLVGLGVTTLSMTSRAIQAVSTVLRSVTLDEAQTIAAAVVAAPTAADARRIAREHLPILETLGL</sequence>
<comment type="catalytic activity">
    <reaction evidence="9">
        <text>L-histidyl-[protein] + phosphoenolpyruvate = N(pros)-phospho-L-histidyl-[protein] + pyruvate</text>
        <dbReference type="Rhea" id="RHEA:23880"/>
        <dbReference type="Rhea" id="RHEA-COMP:9745"/>
        <dbReference type="Rhea" id="RHEA-COMP:9746"/>
        <dbReference type="ChEBI" id="CHEBI:15361"/>
        <dbReference type="ChEBI" id="CHEBI:29979"/>
        <dbReference type="ChEBI" id="CHEBI:58702"/>
        <dbReference type="ChEBI" id="CHEBI:64837"/>
        <dbReference type="EC" id="2.7.3.9"/>
    </reaction>
</comment>
<dbReference type="SUPFAM" id="SSF47831">
    <property type="entry name" value="Enzyme I of the PEP:sugar phosphotransferase system HPr-binding (sub)domain"/>
    <property type="match status" value="1"/>
</dbReference>
<keyword evidence="6 9" id="KW-0418">Kinase</keyword>
<name>A0A1T5JPE1_9MICO</name>
<dbReference type="RefSeq" id="WP_079727719.1">
    <property type="nucleotide sequence ID" value="NZ_FUZP01000001.1"/>
</dbReference>
<evidence type="ECO:0000256" key="10">
    <source>
        <dbReference type="PIRSR" id="PIRSR000732-1"/>
    </source>
</evidence>
<comment type="function">
    <text evidence="9">General (non sugar-specific) component of the phosphoenolpyruvate-dependent sugar phosphotransferase system (sugar PTS). This major carbohydrate active-transport system catalyzes the phosphorylation of incoming sugar substrates concomitantly with their translocation across the cell membrane. Enzyme I transfers the phosphoryl group from phosphoenolpyruvate (PEP) to the phosphoryl carrier protein (HPr).</text>
</comment>
<dbReference type="PRINTS" id="PR01736">
    <property type="entry name" value="PHPHTRNFRASE"/>
</dbReference>
<feature type="active site" description="Tele-phosphohistidine intermediate" evidence="10">
    <location>
        <position position="205"/>
    </location>
</feature>
<dbReference type="InterPro" id="IPR040442">
    <property type="entry name" value="Pyrv_kinase-like_dom_sf"/>
</dbReference>
<evidence type="ECO:0000256" key="1">
    <source>
        <dbReference type="ARBA" id="ARBA00001946"/>
    </source>
</evidence>
<dbReference type="GO" id="GO:0009401">
    <property type="term" value="P:phosphoenolpyruvate-dependent sugar phosphotransferase system"/>
    <property type="evidence" value="ECO:0007669"/>
    <property type="project" value="UniProtKB-KW"/>
</dbReference>
<dbReference type="InterPro" id="IPR024692">
    <property type="entry name" value="PTS_EI"/>
</dbReference>
<dbReference type="Pfam" id="PF05524">
    <property type="entry name" value="PEP-utilisers_N"/>
    <property type="match status" value="1"/>
</dbReference>
<dbReference type="SUPFAM" id="SSF52009">
    <property type="entry name" value="Phosphohistidine domain"/>
    <property type="match status" value="1"/>
</dbReference>
<accession>A0A1T5JPE1</accession>
<dbReference type="Gene3D" id="1.10.274.10">
    <property type="entry name" value="PtsI, HPr-binding domain"/>
    <property type="match status" value="1"/>
</dbReference>
<dbReference type="AlphaFoldDB" id="A0A1T5JPE1"/>
<dbReference type="InterPro" id="IPR050499">
    <property type="entry name" value="PEP-utilizing_PTS_enzyme"/>
</dbReference>
<evidence type="ECO:0000256" key="6">
    <source>
        <dbReference type="ARBA" id="ARBA00022777"/>
    </source>
</evidence>
<organism evidence="17 18">
    <name type="scientific">Okibacterium fritillariae</name>
    <dbReference type="NCBI Taxonomy" id="123320"/>
    <lineage>
        <taxon>Bacteria</taxon>
        <taxon>Bacillati</taxon>
        <taxon>Actinomycetota</taxon>
        <taxon>Actinomycetes</taxon>
        <taxon>Micrococcales</taxon>
        <taxon>Microbacteriaceae</taxon>
        <taxon>Okibacterium</taxon>
    </lineage>
</organism>
<dbReference type="GO" id="GO:0005737">
    <property type="term" value="C:cytoplasm"/>
    <property type="evidence" value="ECO:0007669"/>
    <property type="project" value="UniProtKB-SubCell"/>
</dbReference>
<dbReference type="SUPFAM" id="SSF51621">
    <property type="entry name" value="Phosphoenolpyruvate/pyruvate domain"/>
    <property type="match status" value="1"/>
</dbReference>
<feature type="binding site" evidence="11">
    <location>
        <position position="465"/>
    </location>
    <ligand>
        <name>phosphoenolpyruvate</name>
        <dbReference type="ChEBI" id="CHEBI:58702"/>
    </ligand>
</feature>
<evidence type="ECO:0000256" key="12">
    <source>
        <dbReference type="PIRSR" id="PIRSR000732-3"/>
    </source>
</evidence>
<evidence type="ECO:0000256" key="4">
    <source>
        <dbReference type="ARBA" id="ARBA00022679"/>
    </source>
</evidence>
<feature type="binding site" evidence="12">
    <location>
        <position position="455"/>
    </location>
    <ligand>
        <name>Mg(2+)</name>
        <dbReference type="ChEBI" id="CHEBI:18420"/>
    </ligand>
</feature>
<evidence type="ECO:0000313" key="17">
    <source>
        <dbReference type="EMBL" id="SKC53202.1"/>
    </source>
</evidence>
<keyword evidence="17" id="KW-0670">Pyruvate</keyword>
<dbReference type="STRING" id="123320.SAMN06309945_1748"/>
<dbReference type="GO" id="GO:0008965">
    <property type="term" value="F:phosphoenolpyruvate-protein phosphotransferase activity"/>
    <property type="evidence" value="ECO:0007669"/>
    <property type="project" value="UniProtKB-EC"/>
</dbReference>
<dbReference type="EC" id="2.7.3.9" evidence="9"/>
<dbReference type="Proteomes" id="UP000190857">
    <property type="component" value="Unassembled WGS sequence"/>
</dbReference>
<evidence type="ECO:0000259" key="16">
    <source>
        <dbReference type="Pfam" id="PF05524"/>
    </source>
</evidence>
<feature type="region of interest" description="Disordered" evidence="13">
    <location>
        <begin position="1"/>
        <end position="26"/>
    </location>
</feature>
<gene>
    <name evidence="17" type="ORF">SAMN06309945_1748</name>
</gene>
<evidence type="ECO:0000259" key="14">
    <source>
        <dbReference type="Pfam" id="PF00391"/>
    </source>
</evidence>
<dbReference type="PROSITE" id="PS00742">
    <property type="entry name" value="PEP_ENZYMES_2"/>
    <property type="match status" value="1"/>
</dbReference>
<comment type="subcellular location">
    <subcellularLocation>
        <location evidence="9">Cytoplasm</location>
    </subcellularLocation>
</comment>
<feature type="binding site" evidence="11">
    <location>
        <begin position="454"/>
        <end position="455"/>
    </location>
    <ligand>
        <name>phosphoenolpyruvate</name>
        <dbReference type="ChEBI" id="CHEBI:58702"/>
    </ligand>
</feature>
<feature type="domain" description="PEP-utilising enzyme C-terminal" evidence="15">
    <location>
        <begin position="273"/>
        <end position="566"/>
    </location>
</feature>
<dbReference type="InterPro" id="IPR023151">
    <property type="entry name" value="PEP_util_CS"/>
</dbReference>
<evidence type="ECO:0000256" key="11">
    <source>
        <dbReference type="PIRSR" id="PIRSR000732-2"/>
    </source>
</evidence>
<dbReference type="Pfam" id="PF02896">
    <property type="entry name" value="PEP-utilizers_C"/>
    <property type="match status" value="1"/>
</dbReference>
<feature type="domain" description="PEP-utilising enzyme mobile" evidence="14">
    <location>
        <begin position="171"/>
        <end position="240"/>
    </location>
</feature>
<dbReference type="OrthoDB" id="9765468at2"/>
<dbReference type="Gene3D" id="3.50.30.10">
    <property type="entry name" value="Phosphohistidine domain"/>
    <property type="match status" value="1"/>
</dbReference>
<keyword evidence="9" id="KW-0762">Sugar transport</keyword>
<evidence type="ECO:0000256" key="2">
    <source>
        <dbReference type="ARBA" id="ARBA00007837"/>
    </source>
</evidence>
<evidence type="ECO:0000256" key="8">
    <source>
        <dbReference type="ARBA" id="ARBA00033235"/>
    </source>
</evidence>
<keyword evidence="18" id="KW-1185">Reference proteome</keyword>
<protein>
    <recommendedName>
        <fullName evidence="3 9">Phosphoenolpyruvate-protein phosphotransferase</fullName>
        <ecNumber evidence="9">2.7.3.9</ecNumber>
    </recommendedName>
    <alternativeName>
        <fullName evidence="8 9">Phosphotransferase system, enzyme I</fullName>
    </alternativeName>
</protein>
<dbReference type="InterPro" id="IPR015813">
    <property type="entry name" value="Pyrv/PenolPyrv_kinase-like_dom"/>
</dbReference>
<keyword evidence="9" id="KW-0963">Cytoplasm</keyword>
<proteinExistence type="inferred from homology"/>
<feature type="active site" description="Proton donor" evidence="10">
    <location>
        <position position="528"/>
    </location>
</feature>
<dbReference type="GO" id="GO:0046872">
    <property type="term" value="F:metal ion binding"/>
    <property type="evidence" value="ECO:0007669"/>
    <property type="project" value="UniProtKB-KW"/>
</dbReference>
<feature type="compositionally biased region" description="Low complexity" evidence="13">
    <location>
        <begin position="1"/>
        <end position="23"/>
    </location>
</feature>
<evidence type="ECO:0000256" key="3">
    <source>
        <dbReference type="ARBA" id="ARBA00016544"/>
    </source>
</evidence>
<dbReference type="InterPro" id="IPR036618">
    <property type="entry name" value="PtsI_HPr-bd_sf"/>
</dbReference>
<keyword evidence="4 9" id="KW-0808">Transferase</keyword>
<dbReference type="InterPro" id="IPR000121">
    <property type="entry name" value="PEP_util_C"/>
</dbReference>
<feature type="binding site" evidence="11">
    <location>
        <position position="342"/>
    </location>
    <ligand>
        <name>phosphoenolpyruvate</name>
        <dbReference type="ChEBI" id="CHEBI:58702"/>
    </ligand>
</feature>
<dbReference type="InterPro" id="IPR008279">
    <property type="entry name" value="PEP-util_enz_mobile_dom"/>
</dbReference>
<evidence type="ECO:0000313" key="18">
    <source>
        <dbReference type="Proteomes" id="UP000190857"/>
    </source>
</evidence>
<evidence type="ECO:0000256" key="7">
    <source>
        <dbReference type="ARBA" id="ARBA00022842"/>
    </source>
</evidence>
<dbReference type="InterPro" id="IPR036637">
    <property type="entry name" value="Phosphohistidine_dom_sf"/>
</dbReference>
<evidence type="ECO:0000256" key="5">
    <source>
        <dbReference type="ARBA" id="ARBA00022723"/>
    </source>
</evidence>